<comment type="catalytic activity">
    <reaction evidence="5">
        <text>N-terminal L-alanyl-[ribosomal protein bS18] + acetyl-CoA = N-terminal N(alpha)-acetyl-L-alanyl-[ribosomal protein bS18] + CoA + H(+)</text>
        <dbReference type="Rhea" id="RHEA:43756"/>
        <dbReference type="Rhea" id="RHEA-COMP:10676"/>
        <dbReference type="Rhea" id="RHEA-COMP:10677"/>
        <dbReference type="ChEBI" id="CHEBI:15378"/>
        <dbReference type="ChEBI" id="CHEBI:57287"/>
        <dbReference type="ChEBI" id="CHEBI:57288"/>
        <dbReference type="ChEBI" id="CHEBI:64718"/>
        <dbReference type="ChEBI" id="CHEBI:83683"/>
        <dbReference type="EC" id="2.3.1.266"/>
    </reaction>
</comment>
<dbReference type="Pfam" id="PF00583">
    <property type="entry name" value="Acetyltransf_1"/>
    <property type="match status" value="1"/>
</dbReference>
<dbReference type="InterPro" id="IPR006464">
    <property type="entry name" value="AcTrfase_RimI/Ard1"/>
</dbReference>
<evidence type="ECO:0000256" key="3">
    <source>
        <dbReference type="ARBA" id="ARBA00022679"/>
    </source>
</evidence>
<dbReference type="EMBL" id="JACTNG010000007">
    <property type="protein sequence ID" value="MBO1080037.1"/>
    <property type="molecule type" value="Genomic_DNA"/>
</dbReference>
<dbReference type="InterPro" id="IPR016181">
    <property type="entry name" value="Acyl_CoA_acyltransferase"/>
</dbReference>
<keyword evidence="3" id="KW-0808">Transferase</keyword>
<evidence type="ECO:0000313" key="7">
    <source>
        <dbReference type="EMBL" id="MBO1080037.1"/>
    </source>
</evidence>
<feature type="domain" description="N-acetyltransferase" evidence="6">
    <location>
        <begin position="16"/>
        <end position="107"/>
    </location>
</feature>
<dbReference type="InterPro" id="IPR050680">
    <property type="entry name" value="YpeA/RimI_acetyltransf"/>
</dbReference>
<keyword evidence="2 5" id="KW-0963">Cytoplasm</keyword>
<comment type="similarity">
    <text evidence="1 5">Belongs to the acetyltransferase family. RimI subfamily.</text>
</comment>
<keyword evidence="8" id="KW-1185">Reference proteome</keyword>
<evidence type="ECO:0000256" key="1">
    <source>
        <dbReference type="ARBA" id="ARBA00005395"/>
    </source>
</evidence>
<name>A0ABS3KRG3_9PROT</name>
<dbReference type="Gene3D" id="3.40.630.30">
    <property type="match status" value="1"/>
</dbReference>
<evidence type="ECO:0000256" key="4">
    <source>
        <dbReference type="ARBA" id="ARBA00023315"/>
    </source>
</evidence>
<dbReference type="GO" id="GO:0005840">
    <property type="term" value="C:ribosome"/>
    <property type="evidence" value="ECO:0007669"/>
    <property type="project" value="UniProtKB-KW"/>
</dbReference>
<dbReference type="InterPro" id="IPR000182">
    <property type="entry name" value="GNAT_dom"/>
</dbReference>
<sequence length="109" mass="11221">MLGLDGGFGLGLAGQGFVLARAVAGEAEVLTLAVAPAARRRGVATALLQAAMRQAAARQAEVMFLEVAESNAAAQALYMAAGFAEVGRRRHYYSDGTDALVLSRRLGAA</sequence>
<evidence type="ECO:0000256" key="2">
    <source>
        <dbReference type="ARBA" id="ARBA00022490"/>
    </source>
</evidence>
<evidence type="ECO:0000313" key="8">
    <source>
        <dbReference type="Proteomes" id="UP001518989"/>
    </source>
</evidence>
<keyword evidence="7" id="KW-0689">Ribosomal protein</keyword>
<evidence type="ECO:0000259" key="6">
    <source>
        <dbReference type="PROSITE" id="PS51186"/>
    </source>
</evidence>
<dbReference type="PANTHER" id="PTHR43420">
    <property type="entry name" value="ACETYLTRANSFERASE"/>
    <property type="match status" value="1"/>
</dbReference>
<comment type="function">
    <text evidence="5">Acetylates the N-terminal alanine of ribosomal protein bS18.</text>
</comment>
<dbReference type="SUPFAM" id="SSF55729">
    <property type="entry name" value="Acyl-CoA N-acyltransferases (Nat)"/>
    <property type="match status" value="1"/>
</dbReference>
<proteinExistence type="inferred from homology"/>
<keyword evidence="7" id="KW-0687">Ribonucleoprotein</keyword>
<dbReference type="PROSITE" id="PS51186">
    <property type="entry name" value="GNAT"/>
    <property type="match status" value="1"/>
</dbReference>
<dbReference type="EC" id="2.3.1.266" evidence="5"/>
<dbReference type="Proteomes" id="UP001518989">
    <property type="component" value="Unassembled WGS sequence"/>
</dbReference>
<comment type="subcellular location">
    <subcellularLocation>
        <location evidence="5">Cytoplasm</location>
    </subcellularLocation>
</comment>
<dbReference type="PANTHER" id="PTHR43420:SF44">
    <property type="entry name" value="ACETYLTRANSFERASE YPEA"/>
    <property type="match status" value="1"/>
</dbReference>
<protein>
    <recommendedName>
        <fullName evidence="5">[Ribosomal protein bS18]-alanine N-acetyltransferase</fullName>
        <ecNumber evidence="5">2.3.1.266</ecNumber>
    </recommendedName>
</protein>
<organism evidence="7 8">
    <name type="scientific">Roseomonas haemaphysalidis</name>
    <dbReference type="NCBI Taxonomy" id="2768162"/>
    <lineage>
        <taxon>Bacteria</taxon>
        <taxon>Pseudomonadati</taxon>
        <taxon>Pseudomonadota</taxon>
        <taxon>Alphaproteobacteria</taxon>
        <taxon>Acetobacterales</taxon>
        <taxon>Roseomonadaceae</taxon>
        <taxon>Roseomonas</taxon>
    </lineage>
</organism>
<reference evidence="7 8" key="1">
    <citation type="submission" date="2020-09" db="EMBL/GenBank/DDBJ databases">
        <title>Roseomonas.</title>
        <authorList>
            <person name="Zhu W."/>
        </authorList>
    </citation>
    <scope>NUCLEOTIDE SEQUENCE [LARGE SCALE GENOMIC DNA]</scope>
    <source>
        <strain evidence="7 8">573</strain>
    </source>
</reference>
<gene>
    <name evidence="7" type="primary">rimI</name>
    <name evidence="7" type="ORF">IAI61_13440</name>
</gene>
<comment type="caution">
    <text evidence="7">The sequence shown here is derived from an EMBL/GenBank/DDBJ whole genome shotgun (WGS) entry which is preliminary data.</text>
</comment>
<keyword evidence="4" id="KW-0012">Acyltransferase</keyword>
<evidence type="ECO:0000256" key="5">
    <source>
        <dbReference type="RuleBase" id="RU363094"/>
    </source>
</evidence>
<dbReference type="NCBIfam" id="TIGR01575">
    <property type="entry name" value="rimI"/>
    <property type="match status" value="1"/>
</dbReference>
<accession>A0ABS3KRG3</accession>